<sequence length="255" mass="28797">MKIKIGHLYPDLLNIYGDRGNIICLKKRCLLRNIKVEVISVSPGDSIKEKEFDLFFGGGGQDRQQEIVANDLQKKGGILKAEAKRGVPMLTICGTYQLFGHYFKTHDGKKIPGISLFDLKTIASFKRKIGNIRININKKAINIDQNISKKLVGFENHSGNTYITNISQQKEKNKTFTLGKVEKGFGNNGEDKTEGAVFKNVIGCYLHGPVLPKNPHLADFLIKKALEIKYGNKIKLKELDDNLEWLTHRKALRFK</sequence>
<dbReference type="GO" id="GO:0008360">
    <property type="term" value="P:regulation of cell shape"/>
    <property type="evidence" value="ECO:0007669"/>
    <property type="project" value="UniProtKB-KW"/>
</dbReference>
<proteinExistence type="inferred from homology"/>
<evidence type="ECO:0000256" key="1">
    <source>
        <dbReference type="ARBA" id="ARBA00022962"/>
    </source>
</evidence>
<dbReference type="InterPro" id="IPR043702">
    <property type="entry name" value="Lipid_II_synth_GatD"/>
</dbReference>
<dbReference type="UniPathway" id="UPA00219"/>
<comment type="catalytic activity">
    <reaction evidence="2">
        <text>L-glutamine + H2O = L-glutamate + NH4(+)</text>
        <dbReference type="Rhea" id="RHEA:15889"/>
        <dbReference type="ChEBI" id="CHEBI:15377"/>
        <dbReference type="ChEBI" id="CHEBI:28938"/>
        <dbReference type="ChEBI" id="CHEBI:29985"/>
        <dbReference type="ChEBI" id="CHEBI:58359"/>
        <dbReference type="EC" id="3.5.1.2"/>
    </reaction>
</comment>
<dbReference type="GO" id="GO:0071555">
    <property type="term" value="P:cell wall organization"/>
    <property type="evidence" value="ECO:0007669"/>
    <property type="project" value="UniProtKB-KW"/>
</dbReference>
<keyword evidence="2" id="KW-0133">Cell shape</keyword>
<keyword evidence="2" id="KW-0961">Cell wall biogenesis/degradation</keyword>
<feature type="active site" evidence="2">
    <location>
        <position position="207"/>
    </location>
</feature>
<accession>A0A2H0WAF5</accession>
<evidence type="ECO:0000259" key="3">
    <source>
        <dbReference type="Pfam" id="PF07685"/>
    </source>
</evidence>
<comment type="catalytic activity">
    <reaction evidence="2">
        <text>beta-D-GlcNAc-(1-&gt;4)-Mur2Ac(oyl-L-Ala-gamma-D-Glu-L-Lys-D-Ala-D-Ala)-di-trans,octa-cis-undecaprenyl diphosphate + L-glutamine + ATP + H2O = beta-D-GlcNAc-(1-&gt;4)-Mur2Ac(oyl-L-Ala-D-isoglutaminyl-L-Lys-D-Ala-D-Ala)-di-trans,octa-cis-undecaprenyl diphosphate + L-glutamate + ADP + phosphate + H(+)</text>
        <dbReference type="Rhea" id="RHEA:57928"/>
        <dbReference type="ChEBI" id="CHEBI:15377"/>
        <dbReference type="ChEBI" id="CHEBI:15378"/>
        <dbReference type="ChEBI" id="CHEBI:29985"/>
        <dbReference type="ChEBI" id="CHEBI:30616"/>
        <dbReference type="ChEBI" id="CHEBI:43474"/>
        <dbReference type="ChEBI" id="CHEBI:58359"/>
        <dbReference type="ChEBI" id="CHEBI:60033"/>
        <dbReference type="ChEBI" id="CHEBI:62233"/>
        <dbReference type="ChEBI" id="CHEBI:456216"/>
        <dbReference type="EC" id="6.3.5.13"/>
    </reaction>
</comment>
<comment type="pathway">
    <text evidence="2">Cell wall biogenesis; peptidoglycan biosynthesis.</text>
</comment>
<keyword evidence="1 2" id="KW-0315">Glutamine amidotransferase</keyword>
<dbReference type="InterPro" id="IPR029062">
    <property type="entry name" value="Class_I_gatase-like"/>
</dbReference>
<dbReference type="EMBL" id="PEZT01000001">
    <property type="protein sequence ID" value="PIS09650.1"/>
    <property type="molecule type" value="Genomic_DNA"/>
</dbReference>
<dbReference type="EC" id="6.3.5.13" evidence="2"/>
<dbReference type="HAMAP" id="MF_02213">
    <property type="entry name" value="Lipid_II_synth_GatD"/>
    <property type="match status" value="1"/>
</dbReference>
<feature type="domain" description="CobB/CobQ-like glutamine amidotransferase" evidence="3">
    <location>
        <begin position="4"/>
        <end position="214"/>
    </location>
</feature>
<keyword evidence="2" id="KW-0378">Hydrolase</keyword>
<comment type="function">
    <text evidence="2">The lipid II isoglutaminyl synthase complex catalyzes the formation of alpha-D-isoglutamine in the cell wall lipid II stem peptide. The GatD subunit catalyzes the hydrolysis of glutamine to glutamate and ammonia. The resulting ammonia molecule is channeled to the active site of MurT.</text>
</comment>
<name>A0A2H0WAF5_9BACT</name>
<evidence type="ECO:0000313" key="4">
    <source>
        <dbReference type="EMBL" id="PIS09650.1"/>
    </source>
</evidence>
<comment type="subunit">
    <text evidence="2">Forms a heterodimer with MurT.</text>
</comment>
<dbReference type="EC" id="3.5.1.2" evidence="2"/>
<dbReference type="Pfam" id="PF07685">
    <property type="entry name" value="GATase_3"/>
    <property type="match status" value="1"/>
</dbReference>
<dbReference type="GO" id="GO:0009236">
    <property type="term" value="P:cobalamin biosynthetic process"/>
    <property type="evidence" value="ECO:0007669"/>
    <property type="project" value="InterPro"/>
</dbReference>
<keyword evidence="4" id="KW-0808">Transferase</keyword>
<keyword evidence="2" id="KW-0436">Ligase</keyword>
<comment type="caution">
    <text evidence="4">The sequence shown here is derived from an EMBL/GenBank/DDBJ whole genome shotgun (WGS) entry which is preliminary data.</text>
</comment>
<dbReference type="PANTHER" id="PTHR21343:SF9">
    <property type="entry name" value="LIPID II ISOGLUTAMINYL SYNTHASE (GLUTAMINE-HYDROLYZING) SUBUNIT GATD"/>
    <property type="match status" value="1"/>
</dbReference>
<dbReference type="InterPro" id="IPR011698">
    <property type="entry name" value="GATase_3"/>
</dbReference>
<reference evidence="5" key="1">
    <citation type="submission" date="2017-09" db="EMBL/GenBank/DDBJ databases">
        <title>Depth-based differentiation of microbial function through sediment-hosted aquifers and enrichment of novel symbionts in the deep terrestrial subsurface.</title>
        <authorList>
            <person name="Probst A.J."/>
            <person name="Ladd B."/>
            <person name="Jarett J.K."/>
            <person name="Geller-Mcgrath D.E."/>
            <person name="Sieber C.M.K."/>
            <person name="Emerson J.B."/>
            <person name="Anantharaman K."/>
            <person name="Thomas B.C."/>
            <person name="Malmstrom R."/>
            <person name="Stieglmeier M."/>
            <person name="Klingl A."/>
            <person name="Woyke T."/>
            <person name="Ryan C.M."/>
            <person name="Banfield J.F."/>
        </authorList>
    </citation>
    <scope>NUCLEOTIDE SEQUENCE [LARGE SCALE GENOMIC DNA]</scope>
</reference>
<dbReference type="InterPro" id="IPR033949">
    <property type="entry name" value="CobQ_GATase1"/>
</dbReference>
<dbReference type="GO" id="GO:0016740">
    <property type="term" value="F:transferase activity"/>
    <property type="evidence" value="ECO:0007669"/>
    <property type="project" value="UniProtKB-KW"/>
</dbReference>
<evidence type="ECO:0000256" key="2">
    <source>
        <dbReference type="HAMAP-Rule" id="MF_02213"/>
    </source>
</evidence>
<keyword evidence="2" id="KW-0573">Peptidoglycan synthesis</keyword>
<dbReference type="PANTHER" id="PTHR21343">
    <property type="entry name" value="DETHIOBIOTIN SYNTHETASE"/>
    <property type="match status" value="1"/>
</dbReference>
<evidence type="ECO:0000313" key="5">
    <source>
        <dbReference type="Proteomes" id="UP000230093"/>
    </source>
</evidence>
<feature type="binding site" evidence="2">
    <location>
        <position position="127"/>
    </location>
    <ligand>
        <name>substrate</name>
    </ligand>
</feature>
<dbReference type="PROSITE" id="PS51274">
    <property type="entry name" value="GATASE_COBBQ"/>
    <property type="match status" value="1"/>
</dbReference>
<dbReference type="AlphaFoldDB" id="A0A2H0WAF5"/>
<dbReference type="Proteomes" id="UP000230093">
    <property type="component" value="Unassembled WGS sequence"/>
</dbReference>
<gene>
    <name evidence="2" type="primary">gatD</name>
    <name evidence="4" type="ORF">COT75_00425</name>
</gene>
<protein>
    <recommendedName>
        <fullName evidence="2">Lipid II isoglutaminyl synthase (glutamine-hydrolyzing) subunit GatD</fullName>
        <ecNumber evidence="2">6.3.5.13</ecNumber>
    </recommendedName>
    <alternativeName>
        <fullName evidence="2">Lipid II isoglutaminyl synthase glutaminase subunit</fullName>
        <ecNumber evidence="2">3.5.1.2</ecNumber>
    </alternativeName>
</protein>
<feature type="active site" description="Nucleophile" evidence="2">
    <location>
        <position position="93"/>
    </location>
</feature>
<comment type="similarity">
    <text evidence="2">Belongs to the CobB/CobQ family. GatD subfamily.</text>
</comment>
<dbReference type="SUPFAM" id="SSF52317">
    <property type="entry name" value="Class I glutamine amidotransferase-like"/>
    <property type="match status" value="1"/>
</dbReference>
<dbReference type="GO" id="GO:0140282">
    <property type="term" value="F:carbon-nitrogen ligase activity on lipid II"/>
    <property type="evidence" value="ECO:0007669"/>
    <property type="project" value="UniProtKB-UniRule"/>
</dbReference>
<organism evidence="4 5">
    <name type="scientific">Candidatus Beckwithbacteria bacterium CG10_big_fil_rev_8_21_14_0_10_34_10</name>
    <dbReference type="NCBI Taxonomy" id="1974495"/>
    <lineage>
        <taxon>Bacteria</taxon>
        <taxon>Candidatus Beckwithiibacteriota</taxon>
    </lineage>
</organism>
<dbReference type="CDD" id="cd01750">
    <property type="entry name" value="GATase1_CobQ"/>
    <property type="match status" value="1"/>
</dbReference>
<dbReference type="GO" id="GO:0004359">
    <property type="term" value="F:glutaminase activity"/>
    <property type="evidence" value="ECO:0007669"/>
    <property type="project" value="UniProtKB-UniRule"/>
</dbReference>
<dbReference type="GO" id="GO:0009252">
    <property type="term" value="P:peptidoglycan biosynthetic process"/>
    <property type="evidence" value="ECO:0007669"/>
    <property type="project" value="UniProtKB-UniRule"/>
</dbReference>
<dbReference type="Gene3D" id="3.40.50.880">
    <property type="match status" value="1"/>
</dbReference>